<organism evidence="4 5">
    <name type="scientific">Methylovirgula ligni</name>
    <dbReference type="NCBI Taxonomy" id="569860"/>
    <lineage>
        <taxon>Bacteria</taxon>
        <taxon>Pseudomonadati</taxon>
        <taxon>Pseudomonadota</taxon>
        <taxon>Alphaproteobacteria</taxon>
        <taxon>Hyphomicrobiales</taxon>
        <taxon>Beijerinckiaceae</taxon>
        <taxon>Methylovirgula</taxon>
    </lineage>
</organism>
<dbReference type="RefSeq" id="WP_115834772.1">
    <property type="nucleotide sequence ID" value="NZ_CP025086.1"/>
</dbReference>
<dbReference type="PANTHER" id="PTHR30041:SF8">
    <property type="entry name" value="PROTEIN YFFB"/>
    <property type="match status" value="1"/>
</dbReference>
<evidence type="ECO:0000313" key="4">
    <source>
        <dbReference type="EMBL" id="REF88936.1"/>
    </source>
</evidence>
<sequence>MAKIVFFQKPGCGTNARQKLALEQAGHSVEARDLLHEGWTAERLRGFFGSLPIAAWFNPAAPKIKSGEIDPARLEATAALGLLVAEPLLIRRPLIETDGKRCAGFDNDVVAELLGSEGGRVGDDCSRPNQTPCPDPAAAAGPGA</sequence>
<name>A0A3D9ZBU3_9HYPH</name>
<dbReference type="SUPFAM" id="SSF52833">
    <property type="entry name" value="Thioredoxin-like"/>
    <property type="match status" value="1"/>
</dbReference>
<reference evidence="4 5" key="1">
    <citation type="submission" date="2018-08" db="EMBL/GenBank/DDBJ databases">
        <title>Genomic Encyclopedia of Type Strains, Phase IV (KMG-IV): sequencing the most valuable type-strain genomes for metagenomic binning, comparative biology and taxonomic classification.</title>
        <authorList>
            <person name="Goeker M."/>
        </authorList>
    </citation>
    <scope>NUCLEOTIDE SEQUENCE [LARGE SCALE GENOMIC DNA]</scope>
    <source>
        <strain evidence="4 5">BW863</strain>
    </source>
</reference>
<comment type="caution">
    <text evidence="4">The sequence shown here is derived from an EMBL/GenBank/DDBJ whole genome shotgun (WGS) entry which is preliminary data.</text>
</comment>
<dbReference type="Gene3D" id="3.40.30.10">
    <property type="entry name" value="Glutaredoxin"/>
    <property type="match status" value="1"/>
</dbReference>
<keyword evidence="5" id="KW-1185">Reference proteome</keyword>
<feature type="region of interest" description="Disordered" evidence="3">
    <location>
        <begin position="120"/>
        <end position="144"/>
    </location>
</feature>
<evidence type="ECO:0000256" key="2">
    <source>
        <dbReference type="PROSITE-ProRule" id="PRU01282"/>
    </source>
</evidence>
<protein>
    <recommendedName>
        <fullName evidence="6">Nitrogenase-associated protein</fullName>
    </recommendedName>
</protein>
<comment type="similarity">
    <text evidence="1 2">Belongs to the ArsC family.</text>
</comment>
<dbReference type="InterPro" id="IPR006503">
    <property type="entry name" value="Nase-assoc"/>
</dbReference>
<dbReference type="InterPro" id="IPR036249">
    <property type="entry name" value="Thioredoxin-like_sf"/>
</dbReference>
<evidence type="ECO:0000256" key="1">
    <source>
        <dbReference type="ARBA" id="ARBA00007198"/>
    </source>
</evidence>
<gene>
    <name evidence="4" type="ORF">DES32_0147</name>
</gene>
<dbReference type="NCBIfam" id="TIGR01616">
    <property type="entry name" value="nitro_assoc"/>
    <property type="match status" value="1"/>
</dbReference>
<evidence type="ECO:0008006" key="6">
    <source>
        <dbReference type="Google" id="ProtNLM"/>
    </source>
</evidence>
<dbReference type="OrthoDB" id="5432555at2"/>
<dbReference type="Proteomes" id="UP000256900">
    <property type="component" value="Unassembled WGS sequence"/>
</dbReference>
<evidence type="ECO:0000256" key="3">
    <source>
        <dbReference type="SAM" id="MobiDB-lite"/>
    </source>
</evidence>
<dbReference type="Pfam" id="PF03960">
    <property type="entry name" value="ArsC"/>
    <property type="match status" value="1"/>
</dbReference>
<evidence type="ECO:0000313" key="5">
    <source>
        <dbReference type="Proteomes" id="UP000256900"/>
    </source>
</evidence>
<dbReference type="InterPro" id="IPR006660">
    <property type="entry name" value="Arsenate_reductase-like"/>
</dbReference>
<accession>A0A3D9ZBU3</accession>
<proteinExistence type="inferred from homology"/>
<dbReference type="AlphaFoldDB" id="A0A3D9ZBU3"/>
<dbReference type="EMBL" id="QUMO01000001">
    <property type="protein sequence ID" value="REF88936.1"/>
    <property type="molecule type" value="Genomic_DNA"/>
</dbReference>
<dbReference type="PROSITE" id="PS51353">
    <property type="entry name" value="ARSC"/>
    <property type="match status" value="1"/>
</dbReference>
<dbReference type="PANTHER" id="PTHR30041">
    <property type="entry name" value="ARSENATE REDUCTASE"/>
    <property type="match status" value="1"/>
</dbReference>